<evidence type="ECO:0000313" key="13">
    <source>
        <dbReference type="Proteomes" id="UP001305647"/>
    </source>
</evidence>
<evidence type="ECO:0000256" key="3">
    <source>
        <dbReference type="ARBA" id="ARBA00022692"/>
    </source>
</evidence>
<feature type="transmembrane region" description="Helical" evidence="10">
    <location>
        <begin position="193"/>
        <end position="211"/>
    </location>
</feature>
<dbReference type="Pfam" id="PF07885">
    <property type="entry name" value="Ion_trans_2"/>
    <property type="match status" value="2"/>
</dbReference>
<dbReference type="GO" id="GO:0030322">
    <property type="term" value="P:stabilization of membrane potential"/>
    <property type="evidence" value="ECO:0007669"/>
    <property type="project" value="TreeGrafter"/>
</dbReference>
<keyword evidence="3 8" id="KW-0812">Transmembrane</keyword>
<feature type="transmembrane region" description="Helical" evidence="10">
    <location>
        <begin position="247"/>
        <end position="267"/>
    </location>
</feature>
<feature type="compositionally biased region" description="Basic and acidic residues" evidence="9">
    <location>
        <begin position="528"/>
        <end position="542"/>
    </location>
</feature>
<feature type="transmembrane region" description="Helical" evidence="10">
    <location>
        <begin position="412"/>
        <end position="431"/>
    </location>
</feature>
<keyword evidence="13" id="KW-1185">Reference proteome</keyword>
<dbReference type="Gene3D" id="1.10.287.70">
    <property type="match status" value="2"/>
</dbReference>
<dbReference type="FunFam" id="1.10.287.70:FF:000170">
    <property type="entry name" value="Outward-rectifier potassium channel TOK1"/>
    <property type="match status" value="1"/>
</dbReference>
<feature type="compositionally biased region" description="Polar residues" evidence="9">
    <location>
        <begin position="498"/>
        <end position="507"/>
    </location>
</feature>
<feature type="compositionally biased region" description="Basic residues" evidence="9">
    <location>
        <begin position="665"/>
        <end position="686"/>
    </location>
</feature>
<name>A0AAN6QBK2_9PEZI</name>
<dbReference type="FunFam" id="1.10.287.70:FF:000182">
    <property type="entry name" value="Outward-rectifier potassium channel TOK1"/>
    <property type="match status" value="1"/>
</dbReference>
<feature type="transmembrane region" description="Helical" evidence="10">
    <location>
        <begin position="350"/>
        <end position="371"/>
    </location>
</feature>
<feature type="transmembrane region" description="Helical" evidence="10">
    <location>
        <begin position="78"/>
        <end position="102"/>
    </location>
</feature>
<protein>
    <submittedName>
        <fullName evidence="12">Voltage-gated potassium channel</fullName>
    </submittedName>
</protein>
<feature type="compositionally biased region" description="Low complexity" evidence="9">
    <location>
        <begin position="792"/>
        <end position="808"/>
    </location>
</feature>
<keyword evidence="5 8" id="KW-0406">Ion transport</keyword>
<evidence type="ECO:0000256" key="8">
    <source>
        <dbReference type="RuleBase" id="RU003857"/>
    </source>
</evidence>
<sequence length="851" mass="94387">MNDASDEVRDHDPKLEAKELGHLDPSRWWFASSAFPMIAGTLGPVASAFSICALVTPWRQSFPPGTDVDAAPFITDPPWLIAINAVQLFIALAANMALLLNMTRRLSFTIAQPVTIVGWYISSFTLMALTATGAGPLVVEPEDEFIWSQAFYYGVYSAVLYFIVASLMAVTYHGAYLGRYPKDFMLTPSQRTLMLQTIMLLLYLLVGALIFSNIESWAYLDAVYWAAVTLFTVGFGDFYATTTLGRALLFPYALVGIVSLGLVIGSIRSLVLDRGKRRLGARMVEKKRRQTLRRMTRKGEDDILVPIKDDPHTPSFARTDSSGLTEFERREREFELMRKIQDVAQRRRRWVAMGVSTSTTLVLWLVGAKIFQECEERYQGWTYFDAFYFAFVSLTTIGYGDITPVSNAGKSFWVFWALLALPTMTVLISNAGDTIIKGIREGTDRVATVTILPSERGFKRDLKRLLRTMSCGMLFDEDIEQEPPGFLGQPQRLKETMGDSNNNTGDAQQDIRRDQTDLEAEGANTAETRQRRADRGRLEEGHTAQAEANAAEETSTTPPSTAATKITFSPPSLISKPSRTNSATYQQQQQQQQRTPSIPHHQQQQSTAVAPAVPDNRHDYHITLIDEIRRVTEHLKHRPPRKYSFHEWAWYLRLVGEDEADANRHRPARVRTKSGGKAKLYTRARTKVGNDEVGGSEKGTTSVSEGNGGRGENGLALEKEGGDDDGDDGVKEEGDTTTTTTTTNNDDTGENKQQQQQQQQANGLAAAAAAAPSSGKGGEEEEEEEEKKMDKAAATSSSLSPSSSAAWSWVGDRSPLMGSQEEAEWILERLIARLGEELRAAREAHHGQGIL</sequence>
<evidence type="ECO:0000256" key="1">
    <source>
        <dbReference type="ARBA" id="ARBA00004141"/>
    </source>
</evidence>
<evidence type="ECO:0000256" key="9">
    <source>
        <dbReference type="SAM" id="MobiDB-lite"/>
    </source>
</evidence>
<keyword evidence="6 10" id="KW-0472">Membrane</keyword>
<comment type="subcellular location">
    <subcellularLocation>
        <location evidence="1">Membrane</location>
        <topology evidence="1">Multi-pass membrane protein</topology>
    </subcellularLocation>
</comment>
<evidence type="ECO:0000256" key="5">
    <source>
        <dbReference type="ARBA" id="ARBA00023065"/>
    </source>
</evidence>
<dbReference type="GO" id="GO:0005886">
    <property type="term" value="C:plasma membrane"/>
    <property type="evidence" value="ECO:0007669"/>
    <property type="project" value="TreeGrafter"/>
</dbReference>
<keyword evidence="2 8" id="KW-0813">Transport</keyword>
<feature type="compositionally biased region" description="Low complexity" evidence="9">
    <location>
        <begin position="543"/>
        <end position="564"/>
    </location>
</feature>
<dbReference type="InterPro" id="IPR003280">
    <property type="entry name" value="2pore_dom_K_chnl"/>
</dbReference>
<dbReference type="AlphaFoldDB" id="A0AAN6QBK2"/>
<evidence type="ECO:0000259" key="11">
    <source>
        <dbReference type="Pfam" id="PF07885"/>
    </source>
</evidence>
<feature type="transmembrane region" description="Helical" evidence="10">
    <location>
        <begin position="383"/>
        <end position="400"/>
    </location>
</feature>
<dbReference type="GO" id="GO:0015271">
    <property type="term" value="F:outward rectifier potassium channel activity"/>
    <property type="evidence" value="ECO:0007669"/>
    <property type="project" value="TreeGrafter"/>
</dbReference>
<feature type="domain" description="Potassium channel" evidence="11">
    <location>
        <begin position="198"/>
        <end position="270"/>
    </location>
</feature>
<dbReference type="PRINTS" id="PR01333">
    <property type="entry name" value="2POREKCHANEL"/>
</dbReference>
<evidence type="ECO:0000313" key="12">
    <source>
        <dbReference type="EMBL" id="KAK4105275.1"/>
    </source>
</evidence>
<keyword evidence="7 8" id="KW-0407">Ion channel</keyword>
<dbReference type="PANTHER" id="PTHR11003">
    <property type="entry name" value="POTASSIUM CHANNEL, SUBFAMILY K"/>
    <property type="match status" value="1"/>
</dbReference>
<feature type="transmembrane region" description="Helical" evidence="10">
    <location>
        <begin position="28"/>
        <end position="58"/>
    </location>
</feature>
<evidence type="ECO:0000256" key="7">
    <source>
        <dbReference type="ARBA" id="ARBA00023303"/>
    </source>
</evidence>
<evidence type="ECO:0000256" key="2">
    <source>
        <dbReference type="ARBA" id="ARBA00022448"/>
    </source>
</evidence>
<keyword evidence="4 10" id="KW-1133">Transmembrane helix</keyword>
<feature type="region of interest" description="Disordered" evidence="9">
    <location>
        <begin position="662"/>
        <end position="809"/>
    </location>
</feature>
<feature type="transmembrane region" description="Helical" evidence="10">
    <location>
        <begin position="114"/>
        <end position="138"/>
    </location>
</feature>
<dbReference type="Proteomes" id="UP001305647">
    <property type="component" value="Unassembled WGS sequence"/>
</dbReference>
<evidence type="ECO:0000256" key="10">
    <source>
        <dbReference type="SAM" id="Phobius"/>
    </source>
</evidence>
<dbReference type="InterPro" id="IPR013099">
    <property type="entry name" value="K_chnl_dom"/>
</dbReference>
<reference evidence="12" key="2">
    <citation type="submission" date="2023-05" db="EMBL/GenBank/DDBJ databases">
        <authorList>
            <consortium name="Lawrence Berkeley National Laboratory"/>
            <person name="Steindorff A."/>
            <person name="Hensen N."/>
            <person name="Bonometti L."/>
            <person name="Westerberg I."/>
            <person name="Brannstrom I.O."/>
            <person name="Guillou S."/>
            <person name="Cros-Aarteil S."/>
            <person name="Calhoun S."/>
            <person name="Haridas S."/>
            <person name="Kuo A."/>
            <person name="Mondo S."/>
            <person name="Pangilinan J."/>
            <person name="Riley R."/>
            <person name="Labutti K."/>
            <person name="Andreopoulos B."/>
            <person name="Lipzen A."/>
            <person name="Chen C."/>
            <person name="Yanf M."/>
            <person name="Daum C."/>
            <person name="Ng V."/>
            <person name="Clum A."/>
            <person name="Ohm R."/>
            <person name="Martin F."/>
            <person name="Silar P."/>
            <person name="Natvig D."/>
            <person name="Lalanne C."/>
            <person name="Gautier V."/>
            <person name="Ament-Velasquez S.L."/>
            <person name="Kruys A."/>
            <person name="Hutchinson M.I."/>
            <person name="Powell A.J."/>
            <person name="Barry K."/>
            <person name="Miller A.N."/>
            <person name="Grigoriev I.V."/>
            <person name="Debuchy R."/>
            <person name="Gladieux P."/>
            <person name="Thoren M.H."/>
            <person name="Johannesson H."/>
        </authorList>
    </citation>
    <scope>NUCLEOTIDE SEQUENCE</scope>
    <source>
        <strain evidence="12">CBS 757.83</strain>
    </source>
</reference>
<reference evidence="12" key="1">
    <citation type="journal article" date="2023" name="Mol. Phylogenet. Evol.">
        <title>Genome-scale phylogeny and comparative genomics of the fungal order Sordariales.</title>
        <authorList>
            <person name="Hensen N."/>
            <person name="Bonometti L."/>
            <person name="Westerberg I."/>
            <person name="Brannstrom I.O."/>
            <person name="Guillou S."/>
            <person name="Cros-Aarteil S."/>
            <person name="Calhoun S."/>
            <person name="Haridas S."/>
            <person name="Kuo A."/>
            <person name="Mondo S."/>
            <person name="Pangilinan J."/>
            <person name="Riley R."/>
            <person name="LaButti K."/>
            <person name="Andreopoulos B."/>
            <person name="Lipzen A."/>
            <person name="Chen C."/>
            <person name="Yan M."/>
            <person name="Daum C."/>
            <person name="Ng V."/>
            <person name="Clum A."/>
            <person name="Steindorff A."/>
            <person name="Ohm R.A."/>
            <person name="Martin F."/>
            <person name="Silar P."/>
            <person name="Natvig D.O."/>
            <person name="Lalanne C."/>
            <person name="Gautier V."/>
            <person name="Ament-Velasquez S.L."/>
            <person name="Kruys A."/>
            <person name="Hutchinson M.I."/>
            <person name="Powell A.J."/>
            <person name="Barry K."/>
            <person name="Miller A.N."/>
            <person name="Grigoriev I.V."/>
            <person name="Debuchy R."/>
            <person name="Gladieux P."/>
            <person name="Hiltunen Thoren M."/>
            <person name="Johannesson H."/>
        </authorList>
    </citation>
    <scope>NUCLEOTIDE SEQUENCE</scope>
    <source>
        <strain evidence="12">CBS 757.83</strain>
    </source>
</reference>
<comment type="similarity">
    <text evidence="8">Belongs to the two pore domain potassium channel (TC 1.A.1.8) family.</text>
</comment>
<feature type="compositionally biased region" description="Polar residues" evidence="9">
    <location>
        <begin position="566"/>
        <end position="585"/>
    </location>
</feature>
<feature type="transmembrane region" description="Helical" evidence="10">
    <location>
        <begin position="223"/>
        <end position="240"/>
    </location>
</feature>
<evidence type="ECO:0000256" key="6">
    <source>
        <dbReference type="ARBA" id="ARBA00023136"/>
    </source>
</evidence>
<gene>
    <name evidence="12" type="ORF">N658DRAFT_555804</name>
</gene>
<comment type="caution">
    <text evidence="12">The sequence shown here is derived from an EMBL/GenBank/DDBJ whole genome shotgun (WGS) entry which is preliminary data.</text>
</comment>
<dbReference type="EMBL" id="MU863625">
    <property type="protein sequence ID" value="KAK4105275.1"/>
    <property type="molecule type" value="Genomic_DNA"/>
</dbReference>
<dbReference type="GO" id="GO:0022841">
    <property type="term" value="F:potassium ion leak channel activity"/>
    <property type="evidence" value="ECO:0007669"/>
    <property type="project" value="TreeGrafter"/>
</dbReference>
<proteinExistence type="inferred from homology"/>
<dbReference type="PANTHER" id="PTHR11003:SF301">
    <property type="entry name" value="POTASSIUM CHANNEL PROTEIN"/>
    <property type="match status" value="1"/>
</dbReference>
<evidence type="ECO:0000256" key="4">
    <source>
        <dbReference type="ARBA" id="ARBA00022989"/>
    </source>
</evidence>
<accession>A0AAN6QBK2</accession>
<dbReference type="SUPFAM" id="SSF81324">
    <property type="entry name" value="Voltage-gated potassium channels"/>
    <property type="match status" value="2"/>
</dbReference>
<organism evidence="12 13">
    <name type="scientific">Parathielavia hyrcaniae</name>
    <dbReference type="NCBI Taxonomy" id="113614"/>
    <lineage>
        <taxon>Eukaryota</taxon>
        <taxon>Fungi</taxon>
        <taxon>Dikarya</taxon>
        <taxon>Ascomycota</taxon>
        <taxon>Pezizomycotina</taxon>
        <taxon>Sordariomycetes</taxon>
        <taxon>Sordariomycetidae</taxon>
        <taxon>Sordariales</taxon>
        <taxon>Chaetomiaceae</taxon>
        <taxon>Parathielavia</taxon>
    </lineage>
</organism>
<feature type="domain" description="Potassium channel" evidence="11">
    <location>
        <begin position="360"/>
        <end position="436"/>
    </location>
</feature>
<feature type="compositionally biased region" description="Polar residues" evidence="9">
    <location>
        <begin position="594"/>
        <end position="608"/>
    </location>
</feature>
<feature type="region of interest" description="Disordered" evidence="9">
    <location>
        <begin position="480"/>
        <end position="610"/>
    </location>
</feature>
<feature type="compositionally biased region" description="Low complexity" evidence="9">
    <location>
        <begin position="736"/>
        <end position="774"/>
    </location>
</feature>
<feature type="transmembrane region" description="Helical" evidence="10">
    <location>
        <begin position="150"/>
        <end position="172"/>
    </location>
</feature>